<organism evidence="1">
    <name type="scientific">Arundo donax</name>
    <name type="common">Giant reed</name>
    <name type="synonym">Donax arundinaceus</name>
    <dbReference type="NCBI Taxonomy" id="35708"/>
    <lineage>
        <taxon>Eukaryota</taxon>
        <taxon>Viridiplantae</taxon>
        <taxon>Streptophyta</taxon>
        <taxon>Embryophyta</taxon>
        <taxon>Tracheophyta</taxon>
        <taxon>Spermatophyta</taxon>
        <taxon>Magnoliopsida</taxon>
        <taxon>Liliopsida</taxon>
        <taxon>Poales</taxon>
        <taxon>Poaceae</taxon>
        <taxon>PACMAD clade</taxon>
        <taxon>Arundinoideae</taxon>
        <taxon>Arundineae</taxon>
        <taxon>Arundo</taxon>
    </lineage>
</organism>
<dbReference type="EMBL" id="GBRH01197101">
    <property type="protein sequence ID" value="JAE00795.1"/>
    <property type="molecule type" value="Transcribed_RNA"/>
</dbReference>
<evidence type="ECO:0000313" key="1">
    <source>
        <dbReference type="EMBL" id="JAE00795.1"/>
    </source>
</evidence>
<reference evidence="1" key="1">
    <citation type="submission" date="2014-09" db="EMBL/GenBank/DDBJ databases">
        <authorList>
            <person name="Magalhaes I.L.F."/>
            <person name="Oliveira U."/>
            <person name="Santos F.R."/>
            <person name="Vidigal T.H.D.A."/>
            <person name="Brescovit A.D."/>
            <person name="Santos A.J."/>
        </authorList>
    </citation>
    <scope>NUCLEOTIDE SEQUENCE</scope>
    <source>
        <tissue evidence="1">Shoot tissue taken approximately 20 cm above the soil surface</tissue>
    </source>
</reference>
<dbReference type="AlphaFoldDB" id="A0A0A9EJ67"/>
<proteinExistence type="predicted"/>
<accession>A0A0A9EJ67</accession>
<sequence length="53" mass="6302">MISYMNLKTKEHNSCFLLELAQVQFLDGLISHSMHGISIIWRIWWNYHQALAI</sequence>
<protein>
    <submittedName>
        <fullName evidence="1">Uncharacterized protein</fullName>
    </submittedName>
</protein>
<name>A0A0A9EJ67_ARUDO</name>
<reference evidence="1" key="2">
    <citation type="journal article" date="2015" name="Data Brief">
        <title>Shoot transcriptome of the giant reed, Arundo donax.</title>
        <authorList>
            <person name="Barrero R.A."/>
            <person name="Guerrero F.D."/>
            <person name="Moolhuijzen P."/>
            <person name="Goolsby J.A."/>
            <person name="Tidwell J."/>
            <person name="Bellgard S.E."/>
            <person name="Bellgard M.I."/>
        </authorList>
    </citation>
    <scope>NUCLEOTIDE SEQUENCE</scope>
    <source>
        <tissue evidence="1">Shoot tissue taken approximately 20 cm above the soil surface</tissue>
    </source>
</reference>